<dbReference type="FunFam" id="3.40.50.720:FF:000009">
    <property type="entry name" value="Fatty oxidation complex, alpha subunit"/>
    <property type="match status" value="1"/>
</dbReference>
<dbReference type="PIRSF" id="PIRSF000105">
    <property type="entry name" value="HCDH"/>
    <property type="match status" value="1"/>
</dbReference>
<feature type="binding site" evidence="4">
    <location>
        <position position="275"/>
    </location>
    <ligand>
        <name>NAD(+)</name>
        <dbReference type="ChEBI" id="CHEBI:57540"/>
    </ligand>
</feature>
<dbReference type="EMBL" id="PVLR01000012">
    <property type="protein sequence ID" value="PRD69554.1"/>
    <property type="molecule type" value="Genomic_DNA"/>
</dbReference>
<dbReference type="NCBIfam" id="NF004474">
    <property type="entry name" value="PRK05808.1"/>
    <property type="match status" value="1"/>
</dbReference>
<evidence type="ECO:0000259" key="6">
    <source>
        <dbReference type="Pfam" id="PF00725"/>
    </source>
</evidence>
<dbReference type="RefSeq" id="WP_105728713.1">
    <property type="nucleotide sequence ID" value="NZ_CAXYWD010000008.1"/>
</dbReference>
<dbReference type="Pfam" id="PF00725">
    <property type="entry name" value="3HCDH"/>
    <property type="match status" value="1"/>
</dbReference>
<dbReference type="PANTHER" id="PTHR48075:SF5">
    <property type="entry name" value="3-HYDROXYBUTYRYL-COA DEHYDROGENASE"/>
    <property type="match status" value="1"/>
</dbReference>
<feature type="binding site" evidence="4">
    <location>
        <position position="98"/>
    </location>
    <ligand>
        <name>NAD(+)</name>
        <dbReference type="ChEBI" id="CHEBI:57540"/>
    </ligand>
</feature>
<reference evidence="8 11" key="2">
    <citation type="submission" date="2019-09" db="EMBL/GenBank/DDBJ databases">
        <title>Identification of Malikia spinosa a prominent benzene-, toluene-, and ethylbenzene-degrading bacterium: enrichment, isolation and whole genome sequencing.</title>
        <authorList>
            <person name="Tancsics A."/>
            <person name="Revesz F."/>
            <person name="Kriszt B."/>
        </authorList>
    </citation>
    <scope>NUCLEOTIDE SEQUENCE [LARGE SCALE GENOMIC DNA]</scope>
    <source>
        <strain evidence="8 11">AB6</strain>
    </source>
</reference>
<feature type="binding site" evidence="4">
    <location>
        <position position="144"/>
    </location>
    <ligand>
        <name>NAD(+)</name>
        <dbReference type="ChEBI" id="CHEBI:57540"/>
    </ligand>
</feature>
<sequence length="283" mass="29995">MSSIQTVGIVGAGTMGNGIAQACAVSGIRAVMVDISEAAVQKGLAALQSSLERLVKKDKLSAADRDAALARVQGTTDYEALKSADLVIEAATENLELKIKILRQLDGLLPAETLIATNTSSISITQLAAVTARAERFIGMHFFNPVPLMALVEVIRGLQTSDATHDAVRELALRLGKTPVSVRNAPGFVVNRILVPMINEAFFVLAEGVASAEDIDAGMKLGCNHPIGPLALADMIGLDTCLAIMNVYFDEFKDSKYRASPLLKEMVAAGRLGRKSGHGVYAY</sequence>
<feature type="domain" description="3-hydroxyacyl-CoA dehydrogenase C-terminal" evidence="6">
    <location>
        <begin position="187"/>
        <end position="283"/>
    </location>
</feature>
<dbReference type="InterPro" id="IPR006180">
    <property type="entry name" value="3-OHacyl-CoA_DH_CS"/>
</dbReference>
<evidence type="ECO:0000259" key="7">
    <source>
        <dbReference type="Pfam" id="PF02737"/>
    </source>
</evidence>
<evidence type="ECO:0000313" key="10">
    <source>
        <dbReference type="Proteomes" id="UP000238326"/>
    </source>
</evidence>
<comment type="similarity">
    <text evidence="1">Belongs to the 3-hydroxyacyl-CoA dehydrogenase family.</text>
</comment>
<name>A0A2S9KGK6_9BURK</name>
<dbReference type="InterPro" id="IPR008927">
    <property type="entry name" value="6-PGluconate_DH-like_C_sf"/>
</dbReference>
<proteinExistence type="inferred from homology"/>
<organism evidence="9 10">
    <name type="scientific">Malikia spinosa</name>
    <dbReference type="NCBI Taxonomy" id="86180"/>
    <lineage>
        <taxon>Bacteria</taxon>
        <taxon>Pseudomonadati</taxon>
        <taxon>Pseudomonadota</taxon>
        <taxon>Betaproteobacteria</taxon>
        <taxon>Burkholderiales</taxon>
        <taxon>Comamonadaceae</taxon>
        <taxon>Malikia</taxon>
    </lineage>
</organism>
<evidence type="ECO:0000256" key="1">
    <source>
        <dbReference type="ARBA" id="ARBA00009463"/>
    </source>
</evidence>
<comment type="caution">
    <text evidence="9">The sequence shown here is derived from an EMBL/GenBank/DDBJ whole genome shotgun (WGS) entry which is preliminary data.</text>
</comment>
<dbReference type="Proteomes" id="UP000481947">
    <property type="component" value="Unassembled WGS sequence"/>
</dbReference>
<keyword evidence="2" id="KW-0560">Oxidoreductase</keyword>
<dbReference type="InterPro" id="IPR022694">
    <property type="entry name" value="3-OHacyl-CoA_DH"/>
</dbReference>
<feature type="binding site" evidence="5">
    <location>
        <position position="57"/>
    </location>
    <ligand>
        <name>CoA</name>
        <dbReference type="ChEBI" id="CHEBI:57287"/>
    </ligand>
</feature>
<dbReference type="SUPFAM" id="SSF48179">
    <property type="entry name" value="6-phosphogluconate dehydrogenase C-terminal domain-like"/>
    <property type="match status" value="1"/>
</dbReference>
<dbReference type="GO" id="GO:0016616">
    <property type="term" value="F:oxidoreductase activity, acting on the CH-OH group of donors, NAD or NADP as acceptor"/>
    <property type="evidence" value="ECO:0007669"/>
    <property type="project" value="InterPro"/>
</dbReference>
<dbReference type="PROSITE" id="PS00067">
    <property type="entry name" value="3HCDH"/>
    <property type="match status" value="1"/>
</dbReference>
<dbReference type="Gene3D" id="1.10.1040.10">
    <property type="entry name" value="N-(1-d-carboxylethyl)-l-norvaline Dehydrogenase, domain 2"/>
    <property type="match status" value="1"/>
</dbReference>
<evidence type="ECO:0000313" key="8">
    <source>
        <dbReference type="EMBL" id="MYZ51412.1"/>
    </source>
</evidence>
<keyword evidence="10" id="KW-1185">Reference proteome</keyword>
<dbReference type="PANTHER" id="PTHR48075">
    <property type="entry name" value="3-HYDROXYACYL-COA DEHYDROGENASE FAMILY PROTEIN"/>
    <property type="match status" value="1"/>
</dbReference>
<dbReference type="InterPro" id="IPR006176">
    <property type="entry name" value="3-OHacyl-CoA_DH_NAD-bd"/>
</dbReference>
<dbReference type="GO" id="GO:0070403">
    <property type="term" value="F:NAD+ binding"/>
    <property type="evidence" value="ECO:0007669"/>
    <property type="project" value="InterPro"/>
</dbReference>
<dbReference type="Proteomes" id="UP000238326">
    <property type="component" value="Unassembled WGS sequence"/>
</dbReference>
<evidence type="ECO:0000313" key="9">
    <source>
        <dbReference type="EMBL" id="PRD69554.1"/>
    </source>
</evidence>
<protein>
    <submittedName>
        <fullName evidence="9">3-hydroxybutyryl-CoA dehydrogenase</fullName>
    </submittedName>
</protein>
<dbReference type="EMBL" id="VYSB01000003">
    <property type="protein sequence ID" value="MYZ51412.1"/>
    <property type="molecule type" value="Genomic_DNA"/>
</dbReference>
<feature type="binding site" evidence="5">
    <location>
        <position position="120"/>
    </location>
    <ligand>
        <name>CoA</name>
        <dbReference type="ChEBI" id="CHEBI:57287"/>
    </ligand>
</feature>
<dbReference type="AlphaFoldDB" id="A0A2S9KGK6"/>
<feature type="domain" description="3-hydroxyacyl-CoA dehydrogenase NAD binding" evidence="7">
    <location>
        <begin position="6"/>
        <end position="184"/>
    </location>
</feature>
<feature type="binding site" evidence="5">
    <location>
        <position position="50"/>
    </location>
    <ligand>
        <name>CoA</name>
        <dbReference type="ChEBI" id="CHEBI:57287"/>
    </ligand>
</feature>
<dbReference type="Pfam" id="PF02737">
    <property type="entry name" value="3HCDH_N"/>
    <property type="match status" value="1"/>
</dbReference>
<evidence type="ECO:0000256" key="3">
    <source>
        <dbReference type="PIRSR" id="PIRSR000105-1"/>
    </source>
</evidence>
<keyword evidence="4" id="KW-0520">NAD</keyword>
<feature type="binding site" evidence="4">
    <location>
        <position position="120"/>
    </location>
    <ligand>
        <name>NAD(+)</name>
        <dbReference type="ChEBI" id="CHEBI:57540"/>
    </ligand>
</feature>
<feature type="site" description="Important for catalytic activity" evidence="3">
    <location>
        <position position="141"/>
    </location>
</feature>
<dbReference type="InterPro" id="IPR013328">
    <property type="entry name" value="6PGD_dom2"/>
</dbReference>
<evidence type="ECO:0000313" key="11">
    <source>
        <dbReference type="Proteomes" id="UP000481947"/>
    </source>
</evidence>
<dbReference type="GO" id="GO:0006631">
    <property type="term" value="P:fatty acid metabolic process"/>
    <property type="evidence" value="ECO:0007669"/>
    <property type="project" value="InterPro"/>
</dbReference>
<feature type="binding site" evidence="4">
    <location>
        <position position="93"/>
    </location>
    <ligand>
        <name>NAD(+)</name>
        <dbReference type="ChEBI" id="CHEBI:57540"/>
    </ligand>
</feature>
<dbReference type="Gene3D" id="3.40.50.720">
    <property type="entry name" value="NAD(P)-binding Rossmann-like Domain"/>
    <property type="match status" value="1"/>
</dbReference>
<feature type="binding site" evidence="4">
    <location>
        <begin position="11"/>
        <end position="16"/>
    </location>
    <ligand>
        <name>NAD(+)</name>
        <dbReference type="ChEBI" id="CHEBI:57540"/>
    </ligand>
</feature>
<dbReference type="OrthoDB" id="5287258at2"/>
<accession>A0A2S9KGK6</accession>
<gene>
    <name evidence="9" type="ORF">C6P61_04350</name>
    <name evidence="8" type="ORF">F5985_04495</name>
</gene>
<dbReference type="SUPFAM" id="SSF51735">
    <property type="entry name" value="NAD(P)-binding Rossmann-fold domains"/>
    <property type="match status" value="1"/>
</dbReference>
<evidence type="ECO:0000256" key="4">
    <source>
        <dbReference type="PIRSR" id="PIRSR000105-2"/>
    </source>
</evidence>
<dbReference type="InterPro" id="IPR006108">
    <property type="entry name" value="3HC_DH_C"/>
</dbReference>
<feature type="binding site" evidence="4">
    <location>
        <position position="34"/>
    </location>
    <ligand>
        <name>NAD(+)</name>
        <dbReference type="ChEBI" id="CHEBI:57540"/>
    </ligand>
</feature>
<dbReference type="InterPro" id="IPR036291">
    <property type="entry name" value="NAD(P)-bd_dom_sf"/>
</dbReference>
<evidence type="ECO:0000256" key="2">
    <source>
        <dbReference type="ARBA" id="ARBA00023002"/>
    </source>
</evidence>
<reference evidence="9 10" key="1">
    <citation type="submission" date="2018-03" db="EMBL/GenBank/DDBJ databases">
        <title>Comparative genomics illustrates the genes involved in a hyperalkaliphilic mechanisms of Serpentinomonas isolated from highly-alkaline calcium-rich serpentinized springs.</title>
        <authorList>
            <person name="Suzuki S."/>
            <person name="Ishii S."/>
            <person name="Walworth N."/>
            <person name="Bird L."/>
            <person name="Kuenen J.G."/>
            <person name="Nealson K.H."/>
        </authorList>
    </citation>
    <scope>NUCLEOTIDE SEQUENCE [LARGE SCALE GENOMIC DNA]</scope>
    <source>
        <strain evidence="9 10">83</strain>
    </source>
</reference>
<evidence type="ECO:0000256" key="5">
    <source>
        <dbReference type="PIRSR" id="PIRSR000105-3"/>
    </source>
</evidence>